<keyword evidence="5" id="KW-1185">Reference proteome</keyword>
<accession>A0ABD6AW40</accession>
<protein>
    <submittedName>
        <fullName evidence="4">Flippase activity-associated protein Agl23</fullName>
    </submittedName>
</protein>
<keyword evidence="2" id="KW-0472">Membrane</keyword>
<dbReference type="Pfam" id="PF13231">
    <property type="entry name" value="PMT_2"/>
    <property type="match status" value="1"/>
</dbReference>
<feature type="transmembrane region" description="Helical" evidence="2">
    <location>
        <begin position="367"/>
        <end position="385"/>
    </location>
</feature>
<dbReference type="PANTHER" id="PTHR41710">
    <property type="entry name" value="GLYCOSYL TRANSFERASE, FAMILY 39"/>
    <property type="match status" value="1"/>
</dbReference>
<dbReference type="PIRSF" id="PIRSF030218">
    <property type="entry name" value="Mannosyltr_MA4085_prd"/>
    <property type="match status" value="1"/>
</dbReference>
<evidence type="ECO:0000259" key="3">
    <source>
        <dbReference type="Pfam" id="PF13231"/>
    </source>
</evidence>
<dbReference type="InterPro" id="IPR016950">
    <property type="entry name" value="Manno-Trfase_MA4085_prd"/>
</dbReference>
<evidence type="ECO:0000256" key="1">
    <source>
        <dbReference type="SAM" id="MobiDB-lite"/>
    </source>
</evidence>
<dbReference type="PANTHER" id="PTHR41710:SF2">
    <property type="entry name" value="GLYCOSYL TRANSFERASE FAMILY 39_83 DOMAIN-CONTAINING PROTEIN"/>
    <property type="match status" value="1"/>
</dbReference>
<evidence type="ECO:0000313" key="5">
    <source>
        <dbReference type="Proteomes" id="UP001597187"/>
    </source>
</evidence>
<dbReference type="InterPro" id="IPR019962">
    <property type="entry name" value="CHP03663"/>
</dbReference>
<feature type="transmembrane region" description="Helical" evidence="2">
    <location>
        <begin position="21"/>
        <end position="41"/>
    </location>
</feature>
<feature type="transmembrane region" description="Helical" evidence="2">
    <location>
        <begin position="191"/>
        <end position="209"/>
    </location>
</feature>
<dbReference type="AlphaFoldDB" id="A0ABD6AW40"/>
<evidence type="ECO:0000256" key="2">
    <source>
        <dbReference type="SAM" id="Phobius"/>
    </source>
</evidence>
<comment type="caution">
    <text evidence="4">The sequence shown here is derived from an EMBL/GenBank/DDBJ whole genome shotgun (WGS) entry which is preliminary data.</text>
</comment>
<dbReference type="RefSeq" id="WP_250873751.1">
    <property type="nucleotide sequence ID" value="NZ_JALXFV010000005.1"/>
</dbReference>
<reference evidence="4 5" key="1">
    <citation type="journal article" date="2019" name="Int. J. Syst. Evol. Microbiol.">
        <title>The Global Catalogue of Microorganisms (GCM) 10K type strain sequencing project: providing services to taxonomists for standard genome sequencing and annotation.</title>
        <authorList>
            <consortium name="The Broad Institute Genomics Platform"/>
            <consortium name="The Broad Institute Genome Sequencing Center for Infectious Disease"/>
            <person name="Wu L."/>
            <person name="Ma J."/>
        </authorList>
    </citation>
    <scope>NUCLEOTIDE SEQUENCE [LARGE SCALE GENOMIC DNA]</scope>
    <source>
        <strain evidence="4 5">CGMCC 1.12563</strain>
    </source>
</reference>
<feature type="transmembrane region" description="Helical" evidence="2">
    <location>
        <begin position="427"/>
        <end position="447"/>
    </location>
</feature>
<keyword evidence="2" id="KW-1133">Transmembrane helix</keyword>
<organism evidence="4 5">
    <name type="scientific">Halomarina rubra</name>
    <dbReference type="NCBI Taxonomy" id="2071873"/>
    <lineage>
        <taxon>Archaea</taxon>
        <taxon>Methanobacteriati</taxon>
        <taxon>Methanobacteriota</taxon>
        <taxon>Stenosarchaea group</taxon>
        <taxon>Halobacteria</taxon>
        <taxon>Halobacteriales</taxon>
        <taxon>Natronomonadaceae</taxon>
        <taxon>Halomarina</taxon>
    </lineage>
</organism>
<keyword evidence="2" id="KW-0812">Transmembrane</keyword>
<feature type="transmembrane region" description="Helical" evidence="2">
    <location>
        <begin position="335"/>
        <end position="355"/>
    </location>
</feature>
<feature type="transmembrane region" description="Helical" evidence="2">
    <location>
        <begin position="94"/>
        <end position="114"/>
    </location>
</feature>
<dbReference type="InterPro" id="IPR038731">
    <property type="entry name" value="RgtA/B/C-like"/>
</dbReference>
<feature type="transmembrane region" description="Helical" evidence="2">
    <location>
        <begin position="249"/>
        <end position="269"/>
    </location>
</feature>
<proteinExistence type="predicted"/>
<dbReference type="NCBIfam" id="TIGR03663">
    <property type="entry name" value="flippase activity-associated protein Agl23"/>
    <property type="match status" value="1"/>
</dbReference>
<feature type="transmembrane region" description="Helical" evidence="2">
    <location>
        <begin position="391"/>
        <end position="415"/>
    </location>
</feature>
<feature type="region of interest" description="Disordered" evidence="1">
    <location>
        <begin position="625"/>
        <end position="658"/>
    </location>
</feature>
<feature type="domain" description="Glycosyltransferase RgtA/B/C/D-like" evidence="3">
    <location>
        <begin position="82"/>
        <end position="209"/>
    </location>
</feature>
<dbReference type="Proteomes" id="UP001597187">
    <property type="component" value="Unassembled WGS sequence"/>
</dbReference>
<feature type="transmembrane region" description="Helical" evidence="2">
    <location>
        <begin position="123"/>
        <end position="141"/>
    </location>
</feature>
<gene>
    <name evidence="4" type="ORF">ACFSBT_10885</name>
</gene>
<sequence>MATGTPSTTDRRSLTDRLPTNAALLAVLAITAVGLLARVVALGTRIAHQDEARVAYWILRYTESGAFEYRPVIHGPFLPIVNQWVFSALGPSDFTGRLVVALVGAAMPLAALLFRTRLRDSEVVALAALFAFNPLLLYYSRFMRSDVLIAVFMVVALGGLVRAYDTRHRRWLFVAVVAAAVALSAKENALLYPVCWLAGGLLLLDARLLRGHARGVRPRETLAGLLHGALGAPSYERARSRVRARGGHWLLTAVALVVTFLAVIVFFYAPRGGGYGEPYSSVEYGLYGSLDALLGGDPGPFAAVFEEATLGTWDALVDHWAKSRDHSYLDYLQHYLNTMVAGALAVSTLAVVGTLADRYREEGPRDLVMLGFFWGVFSVAGYPIVTDIRAPWAVVHAVVALAFPAAVGLALLARWGVEALDDADREGVALAAVVLLLVAGQVGYAAGTQVYFTDHDSTENQLVQYAQSSTQELKPLLDEQVAEITRENAGTDVLYYGQEFYIANESLANHPGSTGGTGWFDRLPMAWYVEQQEYRQGRGSPGVAVTSTIRANDVKRTDRAALPPVVIALANGSRTDGGNISDIDQYLTDYEVHEVQRYGYASAFVVYVREDWEAHADVESHVFDALEPGSQPSNTSAPGAPSLQPTPAPEATVRAAGG</sequence>
<name>A0ABD6AW40_9EURY</name>
<dbReference type="EMBL" id="JBHUDC010000005">
    <property type="protein sequence ID" value="MFD1513782.1"/>
    <property type="molecule type" value="Genomic_DNA"/>
</dbReference>
<feature type="transmembrane region" description="Helical" evidence="2">
    <location>
        <begin position="147"/>
        <end position="163"/>
    </location>
</feature>
<feature type="transmembrane region" description="Helical" evidence="2">
    <location>
        <begin position="170"/>
        <end position="185"/>
    </location>
</feature>
<evidence type="ECO:0000313" key="4">
    <source>
        <dbReference type="EMBL" id="MFD1513782.1"/>
    </source>
</evidence>